<evidence type="ECO:0000313" key="2">
    <source>
        <dbReference type="EMBL" id="BBA47933.1"/>
    </source>
</evidence>
<accession>A0A286TC69</accession>
<protein>
    <submittedName>
        <fullName evidence="2">Uncharacterized protein</fullName>
    </submittedName>
</protein>
<sequence length="114" mass="11563">MMASMAFTSLIPSPANAADASQLANGALCAPPDQKFGEERDTADPDKGIATYVGGDMYVSKNPSTGVDAEGNITLSSSNAPDGSYAAGAEGLTVINGKLASQVQRCGQELAAHR</sequence>
<evidence type="ECO:0000313" key="3">
    <source>
        <dbReference type="Proteomes" id="UP000262177"/>
    </source>
</evidence>
<gene>
    <name evidence="2" type="ORF">BBJK_01343</name>
</gene>
<reference evidence="2 3" key="1">
    <citation type="journal article" date="2017" name="Biosci. Biotechnol. Biochem.">
        <title>Identification and characterization of a sulfoglycosidase from Bifidobacterium bifidum implicated in mucin glycan utilization.</title>
        <authorList>
            <person name="Katoh T."/>
            <person name="Maeshibu T."/>
            <person name="Kikkawa K."/>
            <person name="Gotoh A."/>
            <person name="Tomabechi Y."/>
            <person name="Nakamura M."/>
            <person name="Liao W.-H."/>
            <person name="Yamaguchi M."/>
            <person name="Ashida H."/>
            <person name="Yamamoto K."/>
            <person name="Katayama T."/>
        </authorList>
    </citation>
    <scope>NUCLEOTIDE SEQUENCE [LARGE SCALE GENOMIC DNA]</scope>
    <source>
        <strain evidence="2 3">JCM 7004</strain>
    </source>
</reference>
<name>A0A286TC69_BIFBI</name>
<feature type="chain" id="PRO_5039296088" evidence="1">
    <location>
        <begin position="18"/>
        <end position="114"/>
    </location>
</feature>
<keyword evidence="1" id="KW-0732">Signal</keyword>
<evidence type="ECO:0000256" key="1">
    <source>
        <dbReference type="SAM" id="SignalP"/>
    </source>
</evidence>
<organism evidence="2 3">
    <name type="scientific">Bifidobacterium bifidum LMG 13195</name>
    <dbReference type="NCBI Taxonomy" id="1207542"/>
    <lineage>
        <taxon>Bacteria</taxon>
        <taxon>Bacillati</taxon>
        <taxon>Actinomycetota</taxon>
        <taxon>Actinomycetes</taxon>
        <taxon>Bifidobacteriales</taxon>
        <taxon>Bifidobacteriaceae</taxon>
        <taxon>Bifidobacterium</taxon>
    </lineage>
</organism>
<dbReference type="AlphaFoldDB" id="A0A286TC69"/>
<dbReference type="EMBL" id="AP018131">
    <property type="protein sequence ID" value="BBA47933.1"/>
    <property type="molecule type" value="Genomic_DNA"/>
</dbReference>
<dbReference type="Proteomes" id="UP000262177">
    <property type="component" value="Chromosome"/>
</dbReference>
<feature type="signal peptide" evidence="1">
    <location>
        <begin position="1"/>
        <end position="17"/>
    </location>
</feature>
<proteinExistence type="predicted"/>